<sequence>MQAGINAKIITGTGNQIYGAMRERKFDLLVGRGGSGMEPHPHSSLRALVYNPDNSDKARLTNFQGWRTGFYDPQLNTMMTRPCWNAIRKNRWLTTRPSRHATTSWFRL</sequence>
<proteinExistence type="predicted"/>
<dbReference type="SUPFAM" id="SSF53850">
    <property type="entry name" value="Periplasmic binding protein-like II"/>
    <property type="match status" value="1"/>
</dbReference>
<evidence type="ECO:0000313" key="2">
    <source>
        <dbReference type="Proteomes" id="UP000251088"/>
    </source>
</evidence>
<evidence type="ECO:0000313" key="1">
    <source>
        <dbReference type="EMBL" id="SQC40132.1"/>
    </source>
</evidence>
<protein>
    <submittedName>
        <fullName evidence="1">Putative dipeptide ABC transport system periplasmic binding component</fullName>
    </submittedName>
</protein>
<dbReference type="EMBL" id="UAWN01000015">
    <property type="protein sequence ID" value="SQC40132.1"/>
    <property type="molecule type" value="Genomic_DNA"/>
</dbReference>
<accession>A0A2X3E8F9</accession>
<dbReference type="Proteomes" id="UP000251088">
    <property type="component" value="Unassembled WGS sequence"/>
</dbReference>
<name>A0A2X3E8F9_KLEPN</name>
<dbReference type="Gene3D" id="3.10.105.10">
    <property type="entry name" value="Dipeptide-binding Protein, Domain 3"/>
    <property type="match status" value="1"/>
</dbReference>
<organism evidence="1 2">
    <name type="scientific">Klebsiella pneumoniae</name>
    <dbReference type="NCBI Taxonomy" id="573"/>
    <lineage>
        <taxon>Bacteria</taxon>
        <taxon>Pseudomonadati</taxon>
        <taxon>Pseudomonadota</taxon>
        <taxon>Gammaproteobacteria</taxon>
        <taxon>Enterobacterales</taxon>
        <taxon>Enterobacteriaceae</taxon>
        <taxon>Klebsiella/Raoultella group</taxon>
        <taxon>Klebsiella</taxon>
        <taxon>Klebsiella pneumoniae complex</taxon>
    </lineage>
</organism>
<reference evidence="1 2" key="1">
    <citation type="submission" date="2018-06" db="EMBL/GenBank/DDBJ databases">
        <authorList>
            <consortium name="Pathogen Informatics"/>
            <person name="Doyle S."/>
        </authorList>
    </citation>
    <scope>NUCLEOTIDE SEQUENCE [LARGE SCALE GENOMIC DNA]</scope>
    <source>
        <strain evidence="1 2">NCTC9128</strain>
    </source>
</reference>
<dbReference type="AlphaFoldDB" id="A0A2X3E8F9"/>
<gene>
    <name evidence="1" type="primary">dppA_6</name>
    <name evidence="1" type="ORF">NCTC9128_06124</name>
</gene>